<feature type="transmembrane region" description="Helical" evidence="1">
    <location>
        <begin position="204"/>
        <end position="227"/>
    </location>
</feature>
<accession>A0ABS9ZZU1</accession>
<evidence type="ECO:0000313" key="4">
    <source>
        <dbReference type="Proteomes" id="UP001165460"/>
    </source>
</evidence>
<evidence type="ECO:0000256" key="1">
    <source>
        <dbReference type="SAM" id="Phobius"/>
    </source>
</evidence>
<feature type="transmembrane region" description="Helical" evidence="1">
    <location>
        <begin position="157"/>
        <end position="183"/>
    </location>
</feature>
<sequence>MINYLKESTFAVKDVVMQAWKVTRDNYFSIATLCFLVFITASTSTLMAFFLEELHVGIRAVMLLIFILCYCVIELCLIKYILRLLDHTENEEIQIVDTLPTRKEVIKFLAGTLYFGLSIFFIVVLLMPVLFIIDWVIKFLYHQDLISNLKAVGDVIVNVAVGIAILSVFIIFIRIIFYPFFIIDKQSPPFESIKLSLATTKGNFVKLLMIFAGLVAVQAVVFAFFYAVIRMGFELINWIFDYNINQYISLIVVVFSSFVIVPFTTAFFAVAYRKIMSEYKGDEHPDIIHNIV</sequence>
<keyword evidence="4" id="KW-1185">Reference proteome</keyword>
<gene>
    <name evidence="3" type="ORF">MMF97_14005</name>
</gene>
<organism evidence="3 4">
    <name type="scientific">Pedobacter montanisoli</name>
    <dbReference type="NCBI Taxonomy" id="2923277"/>
    <lineage>
        <taxon>Bacteria</taxon>
        <taxon>Pseudomonadati</taxon>
        <taxon>Bacteroidota</taxon>
        <taxon>Sphingobacteriia</taxon>
        <taxon>Sphingobacteriales</taxon>
        <taxon>Sphingobacteriaceae</taxon>
        <taxon>Pedobacter</taxon>
    </lineage>
</organism>
<feature type="transmembrane region" description="Helical" evidence="1">
    <location>
        <begin position="247"/>
        <end position="272"/>
    </location>
</feature>
<keyword evidence="1" id="KW-1133">Transmembrane helix</keyword>
<feature type="transmembrane region" description="Helical" evidence="1">
    <location>
        <begin position="112"/>
        <end position="137"/>
    </location>
</feature>
<dbReference type="Pfam" id="PF25231">
    <property type="entry name" value="DUF7847"/>
    <property type="match status" value="1"/>
</dbReference>
<evidence type="ECO:0000313" key="3">
    <source>
        <dbReference type="EMBL" id="MCJ0743828.1"/>
    </source>
</evidence>
<dbReference type="EMBL" id="JALGBH010000002">
    <property type="protein sequence ID" value="MCJ0743828.1"/>
    <property type="molecule type" value="Genomic_DNA"/>
</dbReference>
<evidence type="ECO:0000259" key="2">
    <source>
        <dbReference type="Pfam" id="PF25231"/>
    </source>
</evidence>
<dbReference type="RefSeq" id="WP_243363146.1">
    <property type="nucleotide sequence ID" value="NZ_JALGBH010000002.1"/>
</dbReference>
<keyword evidence="1" id="KW-0472">Membrane</keyword>
<dbReference type="InterPro" id="IPR057169">
    <property type="entry name" value="DUF7847"/>
</dbReference>
<protein>
    <recommendedName>
        <fullName evidence="2">DUF7847 domain-containing protein</fullName>
    </recommendedName>
</protein>
<feature type="domain" description="DUF7847" evidence="2">
    <location>
        <begin position="111"/>
        <end position="274"/>
    </location>
</feature>
<reference evidence="3" key="1">
    <citation type="submission" date="2022-03" db="EMBL/GenBank/DDBJ databases">
        <authorList>
            <person name="Woo C.Y."/>
        </authorList>
    </citation>
    <scope>NUCLEOTIDE SEQUENCE</scope>
    <source>
        <strain evidence="3">CYS-01</strain>
    </source>
</reference>
<name>A0ABS9ZZU1_9SPHI</name>
<feature type="transmembrane region" description="Helical" evidence="1">
    <location>
        <begin position="56"/>
        <end position="78"/>
    </location>
</feature>
<feature type="transmembrane region" description="Helical" evidence="1">
    <location>
        <begin position="27"/>
        <end position="50"/>
    </location>
</feature>
<dbReference type="Proteomes" id="UP001165460">
    <property type="component" value="Unassembled WGS sequence"/>
</dbReference>
<comment type="caution">
    <text evidence="3">The sequence shown here is derived from an EMBL/GenBank/DDBJ whole genome shotgun (WGS) entry which is preliminary data.</text>
</comment>
<proteinExistence type="predicted"/>
<keyword evidence="1" id="KW-0812">Transmembrane</keyword>